<comment type="caution">
    <text evidence="2">The sequence shown here is derived from an EMBL/GenBank/DDBJ whole genome shotgun (WGS) entry which is preliminary data.</text>
</comment>
<evidence type="ECO:0000313" key="2">
    <source>
        <dbReference type="EMBL" id="NBJ26746.1"/>
    </source>
</evidence>
<evidence type="ECO:0008006" key="4">
    <source>
        <dbReference type="Google" id="ProtNLM"/>
    </source>
</evidence>
<keyword evidence="1" id="KW-0732">Signal</keyword>
<evidence type="ECO:0000256" key="1">
    <source>
        <dbReference type="SAM" id="SignalP"/>
    </source>
</evidence>
<accession>A0ABW9Z239</accession>
<organism evidence="2 3">
    <name type="scientific">Microvirga arsenatis</name>
    <dbReference type="NCBI Taxonomy" id="2692265"/>
    <lineage>
        <taxon>Bacteria</taxon>
        <taxon>Pseudomonadati</taxon>
        <taxon>Pseudomonadota</taxon>
        <taxon>Alphaproteobacteria</taxon>
        <taxon>Hyphomicrobiales</taxon>
        <taxon>Methylobacteriaceae</taxon>
        <taxon>Microvirga</taxon>
    </lineage>
</organism>
<dbReference type="RefSeq" id="WP_161747600.1">
    <property type="nucleotide sequence ID" value="NZ_JAAAXI010000021.1"/>
</dbReference>
<gene>
    <name evidence="2" type="ORF">GR303_20595</name>
</gene>
<keyword evidence="3" id="KW-1185">Reference proteome</keyword>
<evidence type="ECO:0000313" key="3">
    <source>
        <dbReference type="Proteomes" id="UP000818323"/>
    </source>
</evidence>
<sequence length="130" mass="14047">MVRMLPVVATFMPVLLMGGAAYAQQGSPGTLPEQIPPTAQRTPMGHISGIALAAILAAMPEIQKFGMDVKDYNFRVSDAGDYIVVFLEYKELHPAMKNATGVRGSRGLRPSFSVALEKASLKPVRANFVR</sequence>
<dbReference type="Proteomes" id="UP000818323">
    <property type="component" value="Unassembled WGS sequence"/>
</dbReference>
<dbReference type="EMBL" id="JAAAXJ010000018">
    <property type="protein sequence ID" value="NBJ26746.1"/>
    <property type="molecule type" value="Genomic_DNA"/>
</dbReference>
<protein>
    <recommendedName>
        <fullName evidence="4">PepSY domain-containing protein</fullName>
    </recommendedName>
</protein>
<feature type="signal peptide" evidence="1">
    <location>
        <begin position="1"/>
        <end position="23"/>
    </location>
</feature>
<proteinExistence type="predicted"/>
<feature type="chain" id="PRO_5046128241" description="PepSY domain-containing protein" evidence="1">
    <location>
        <begin position="24"/>
        <end position="130"/>
    </location>
</feature>
<reference evidence="2 3" key="1">
    <citation type="submission" date="2020-01" db="EMBL/GenBank/DDBJ databases">
        <title>Microvirga sp. nov., an arsenate reduction bacterium isolated from Tibet hotspring sediments.</title>
        <authorList>
            <person name="Yuan C.-G."/>
        </authorList>
    </citation>
    <scope>NUCLEOTIDE SEQUENCE [LARGE SCALE GENOMIC DNA]</scope>
    <source>
        <strain evidence="2 3">SYSU G3D203</strain>
    </source>
</reference>
<name>A0ABW9Z239_9HYPH</name>